<evidence type="ECO:0000313" key="3">
    <source>
        <dbReference type="Proteomes" id="UP000664521"/>
    </source>
</evidence>
<dbReference type="AlphaFoldDB" id="A0A8H3G5D1"/>
<keyword evidence="3" id="KW-1185">Reference proteome</keyword>
<feature type="compositionally biased region" description="Acidic residues" evidence="1">
    <location>
        <begin position="330"/>
        <end position="344"/>
    </location>
</feature>
<feature type="region of interest" description="Disordered" evidence="1">
    <location>
        <begin position="325"/>
        <end position="372"/>
    </location>
</feature>
<evidence type="ECO:0000256" key="1">
    <source>
        <dbReference type="SAM" id="MobiDB-lite"/>
    </source>
</evidence>
<feature type="compositionally biased region" description="Low complexity" evidence="1">
    <location>
        <begin position="179"/>
        <end position="197"/>
    </location>
</feature>
<name>A0A8H3G5D1_9LECA</name>
<protein>
    <submittedName>
        <fullName evidence="2">Uncharacterized protein</fullName>
    </submittedName>
</protein>
<feature type="region of interest" description="Disordered" evidence="1">
    <location>
        <begin position="179"/>
        <end position="202"/>
    </location>
</feature>
<accession>A0A8H3G5D1</accession>
<feature type="compositionally biased region" description="Polar residues" evidence="1">
    <location>
        <begin position="77"/>
        <end position="92"/>
    </location>
</feature>
<sequence length="372" mass="41299">MASKISATRILDLGTSSRSDSCDSRSNPKREEQLTGSYAAVPTRTYASVLAGKVPIRLKSERRESTRSYASVVAEATPTSPTSEQKPPTRTYASVVAEAEPKQEPSARQGTFEEGESAHIYPKPEPHQPIGLLERATLQRRKKHTGYYWPSWVHFPVLKELPTPPQLPTQDGATPIPEIIISEPPNSPPTSSTFTPSRRMDGSKLVPRTIRRAKAPRKSCGNKEKGNAPLSEIAPKPSIFSYNICTHPRCPVARPHDKGFFHHGDTDRYYAEMRRSDYNVLQMPFSVSNPLPEIWEAWDRMMGAGDGDARDVAIVEGFNAAHGRGLSLEDLSEEEDSDGEEFEDGGGFGDTDSDEEDEEDEVDFGEDWHDIE</sequence>
<reference evidence="2" key="1">
    <citation type="submission" date="2021-03" db="EMBL/GenBank/DDBJ databases">
        <authorList>
            <person name="Tagirdzhanova G."/>
        </authorList>
    </citation>
    <scope>NUCLEOTIDE SEQUENCE</scope>
</reference>
<comment type="caution">
    <text evidence="2">The sequence shown here is derived from an EMBL/GenBank/DDBJ whole genome shotgun (WGS) entry which is preliminary data.</text>
</comment>
<feature type="region of interest" description="Disordered" evidence="1">
    <location>
        <begin position="59"/>
        <end position="128"/>
    </location>
</feature>
<evidence type="ECO:0000313" key="2">
    <source>
        <dbReference type="EMBL" id="CAF9936090.1"/>
    </source>
</evidence>
<feature type="compositionally biased region" description="Acidic residues" evidence="1">
    <location>
        <begin position="351"/>
        <end position="365"/>
    </location>
</feature>
<organism evidence="2 3">
    <name type="scientific">Heterodermia speciosa</name>
    <dbReference type="NCBI Taxonomy" id="116794"/>
    <lineage>
        <taxon>Eukaryota</taxon>
        <taxon>Fungi</taxon>
        <taxon>Dikarya</taxon>
        <taxon>Ascomycota</taxon>
        <taxon>Pezizomycotina</taxon>
        <taxon>Lecanoromycetes</taxon>
        <taxon>OSLEUM clade</taxon>
        <taxon>Lecanoromycetidae</taxon>
        <taxon>Caliciales</taxon>
        <taxon>Physciaceae</taxon>
        <taxon>Heterodermia</taxon>
    </lineage>
</organism>
<feature type="region of interest" description="Disordered" evidence="1">
    <location>
        <begin position="1"/>
        <end position="39"/>
    </location>
</feature>
<gene>
    <name evidence="2" type="ORF">HETSPECPRED_010008</name>
</gene>
<feature type="compositionally biased region" description="Basic and acidic residues" evidence="1">
    <location>
        <begin position="20"/>
        <end position="33"/>
    </location>
</feature>
<dbReference type="EMBL" id="CAJPDS010000088">
    <property type="protein sequence ID" value="CAF9936090.1"/>
    <property type="molecule type" value="Genomic_DNA"/>
</dbReference>
<proteinExistence type="predicted"/>
<dbReference type="Proteomes" id="UP000664521">
    <property type="component" value="Unassembled WGS sequence"/>
</dbReference>